<evidence type="ECO:0000313" key="5">
    <source>
        <dbReference type="EMBL" id="SDE53596.1"/>
    </source>
</evidence>
<dbReference type="Gene3D" id="1.10.10.10">
    <property type="entry name" value="Winged helix-like DNA-binding domain superfamily/Winged helix DNA-binding domain"/>
    <property type="match status" value="1"/>
</dbReference>
<reference evidence="5 6" key="1">
    <citation type="submission" date="2016-10" db="EMBL/GenBank/DDBJ databases">
        <authorList>
            <person name="de Groot N.N."/>
        </authorList>
    </citation>
    <scope>NUCLEOTIDE SEQUENCE [LARGE SCALE GENOMIC DNA]</scope>
    <source>
        <strain evidence="5 6">DSM 16619</strain>
    </source>
</reference>
<evidence type="ECO:0000313" key="6">
    <source>
        <dbReference type="Proteomes" id="UP000198781"/>
    </source>
</evidence>
<name>A0A1G7DR00_9BURK</name>
<keyword evidence="6" id="KW-1185">Reference proteome</keyword>
<sequence>MAAEMDSTDRHLLSLLQANARESTALLARRLGLARTTVVARIARLERDGIVAGYGVRLGAPLEAQAVRAWCSLSVLPKASPAVLRMLGSLPEVEEVSAVSGAFDYLVFLRCTSHEQLDGLLDRIGQLEGVHQTQTSIVLSRKIDRRGAGG</sequence>
<dbReference type="Gene3D" id="3.30.70.920">
    <property type="match status" value="1"/>
</dbReference>
<dbReference type="OrthoDB" id="5476at2"/>
<evidence type="ECO:0000256" key="1">
    <source>
        <dbReference type="ARBA" id="ARBA00023015"/>
    </source>
</evidence>
<keyword evidence="3" id="KW-0804">Transcription</keyword>
<protein>
    <submittedName>
        <fullName evidence="5">DNA-binding transcriptional regulator, Lrp family</fullName>
    </submittedName>
</protein>
<dbReference type="SUPFAM" id="SSF46785">
    <property type="entry name" value="Winged helix' DNA-binding domain"/>
    <property type="match status" value="1"/>
</dbReference>
<evidence type="ECO:0000256" key="2">
    <source>
        <dbReference type="ARBA" id="ARBA00023125"/>
    </source>
</evidence>
<dbReference type="Pfam" id="PF13404">
    <property type="entry name" value="HTH_AsnC-type"/>
    <property type="match status" value="1"/>
</dbReference>
<dbReference type="RefSeq" id="WP_092745794.1">
    <property type="nucleotide sequence ID" value="NZ_FMZC01000020.1"/>
</dbReference>
<dbReference type="PROSITE" id="PS50956">
    <property type="entry name" value="HTH_ASNC_2"/>
    <property type="match status" value="1"/>
</dbReference>
<dbReference type="InterPro" id="IPR036390">
    <property type="entry name" value="WH_DNA-bd_sf"/>
</dbReference>
<dbReference type="GO" id="GO:0005829">
    <property type="term" value="C:cytosol"/>
    <property type="evidence" value="ECO:0007669"/>
    <property type="project" value="TreeGrafter"/>
</dbReference>
<dbReference type="InterPro" id="IPR019887">
    <property type="entry name" value="Tscrpt_reg_AsnC/Lrp_C"/>
</dbReference>
<feature type="domain" description="HTH asnC-type" evidence="4">
    <location>
        <begin position="5"/>
        <end position="66"/>
    </location>
</feature>
<dbReference type="STRING" id="187868.SAMN05192589_12018"/>
<proteinExistence type="predicted"/>
<dbReference type="Proteomes" id="UP000198781">
    <property type="component" value="Unassembled WGS sequence"/>
</dbReference>
<dbReference type="SUPFAM" id="SSF54909">
    <property type="entry name" value="Dimeric alpha+beta barrel"/>
    <property type="match status" value="1"/>
</dbReference>
<dbReference type="PANTHER" id="PTHR30154">
    <property type="entry name" value="LEUCINE-RESPONSIVE REGULATORY PROTEIN"/>
    <property type="match status" value="1"/>
</dbReference>
<dbReference type="InterPro" id="IPR000485">
    <property type="entry name" value="AsnC-type_HTH_dom"/>
</dbReference>
<dbReference type="InterPro" id="IPR011008">
    <property type="entry name" value="Dimeric_a/b-barrel"/>
</dbReference>
<keyword evidence="1" id="KW-0805">Transcription regulation</keyword>
<dbReference type="PRINTS" id="PR00033">
    <property type="entry name" value="HTHASNC"/>
</dbReference>
<gene>
    <name evidence="5" type="ORF">SAMN05192589_12018</name>
</gene>
<accession>A0A1G7DR00</accession>
<organism evidence="5 6">
    <name type="scientific">Paracidovorax valerianellae</name>
    <dbReference type="NCBI Taxonomy" id="187868"/>
    <lineage>
        <taxon>Bacteria</taxon>
        <taxon>Pseudomonadati</taxon>
        <taxon>Pseudomonadota</taxon>
        <taxon>Betaproteobacteria</taxon>
        <taxon>Burkholderiales</taxon>
        <taxon>Comamonadaceae</taxon>
        <taxon>Paracidovorax</taxon>
    </lineage>
</organism>
<evidence type="ECO:0000256" key="3">
    <source>
        <dbReference type="ARBA" id="ARBA00023163"/>
    </source>
</evidence>
<dbReference type="EMBL" id="FMZC01000020">
    <property type="protein sequence ID" value="SDE53596.1"/>
    <property type="molecule type" value="Genomic_DNA"/>
</dbReference>
<evidence type="ECO:0000259" key="4">
    <source>
        <dbReference type="PROSITE" id="PS50956"/>
    </source>
</evidence>
<dbReference type="InterPro" id="IPR019888">
    <property type="entry name" value="Tscrpt_reg_AsnC-like"/>
</dbReference>
<dbReference type="GO" id="GO:0043200">
    <property type="term" value="P:response to amino acid"/>
    <property type="evidence" value="ECO:0007669"/>
    <property type="project" value="TreeGrafter"/>
</dbReference>
<dbReference type="AlphaFoldDB" id="A0A1G7DR00"/>
<keyword evidence="2 5" id="KW-0238">DNA-binding</keyword>
<dbReference type="InterPro" id="IPR036388">
    <property type="entry name" value="WH-like_DNA-bd_sf"/>
</dbReference>
<dbReference type="Pfam" id="PF01037">
    <property type="entry name" value="AsnC_trans_reg"/>
    <property type="match status" value="1"/>
</dbReference>
<dbReference type="SMART" id="SM00344">
    <property type="entry name" value="HTH_ASNC"/>
    <property type="match status" value="1"/>
</dbReference>
<dbReference type="GO" id="GO:0043565">
    <property type="term" value="F:sequence-specific DNA binding"/>
    <property type="evidence" value="ECO:0007669"/>
    <property type="project" value="InterPro"/>
</dbReference>
<dbReference type="PANTHER" id="PTHR30154:SF53">
    <property type="entry name" value="HTH-TYPE TRANSCRIPTIONAL REGULATOR LRPC"/>
    <property type="match status" value="1"/>
</dbReference>